<keyword evidence="2" id="KW-0812">Transmembrane</keyword>
<dbReference type="EMBL" id="CAJFCJ010000006">
    <property type="protein sequence ID" value="CAD5115422.1"/>
    <property type="molecule type" value="Genomic_DNA"/>
</dbReference>
<keyword evidence="2" id="KW-1133">Transmembrane helix</keyword>
<keyword evidence="4" id="KW-1185">Reference proteome</keyword>
<organism evidence="3 4">
    <name type="scientific">Dimorphilus gyrociliatus</name>
    <dbReference type="NCBI Taxonomy" id="2664684"/>
    <lineage>
        <taxon>Eukaryota</taxon>
        <taxon>Metazoa</taxon>
        <taxon>Spiralia</taxon>
        <taxon>Lophotrochozoa</taxon>
        <taxon>Annelida</taxon>
        <taxon>Polychaeta</taxon>
        <taxon>Polychaeta incertae sedis</taxon>
        <taxon>Dinophilidae</taxon>
        <taxon>Dimorphilus</taxon>
    </lineage>
</organism>
<feature type="coiled-coil region" evidence="1">
    <location>
        <begin position="304"/>
        <end position="331"/>
    </location>
</feature>
<name>A0A7I8VGJ5_9ANNE</name>
<protein>
    <submittedName>
        <fullName evidence="3">DgyrCDS4397</fullName>
    </submittedName>
</protein>
<gene>
    <name evidence="3" type="ORF">DGYR_LOCUS4167</name>
</gene>
<keyword evidence="2" id="KW-0472">Membrane</keyword>
<reference evidence="3 4" key="1">
    <citation type="submission" date="2020-08" db="EMBL/GenBank/DDBJ databases">
        <authorList>
            <person name="Hejnol A."/>
        </authorList>
    </citation>
    <scope>NUCLEOTIDE SEQUENCE [LARGE SCALE GENOMIC DNA]</scope>
</reference>
<sequence length="405" mass="45992">MGSTNCSEKELFPAIHSKNNKLNLSYNLAGFKHMSKQSSSGHQRTETDTFSQQVELQPLRTGVDTVVRYQQDNRNSMGDSKKCLILTVSVLVAIGSILILILVPLSFSGVEYYEFAFKKRKSTGSIYREKAYDVGKYHLGPDFSFLKFPAYAQHESLHVTIFDSGKTEITIQARFQYFLRKDLLKYLHGKFGMGYKPIVRKNAINALKNTATNFALRQFILERSIVEKELFQRIKTILGGECCAPDCKENCKCIPYKKCTEDDFGTFVDVRFFQLLSVKPPPGRQVKKLSSLVLPEQTEVEIIKHDAKQIRLETEKEVNEIENSANEIKMNATADADYLKAKAQAEAAAMIEKARYDGLKKFYDTVGLSDAKQKIAFDYLRSVQKSGNTRLKVNFDKMVAILNDK</sequence>
<dbReference type="OrthoDB" id="5986675at2759"/>
<comment type="caution">
    <text evidence="3">The sequence shown here is derived from an EMBL/GenBank/DDBJ whole genome shotgun (WGS) entry which is preliminary data.</text>
</comment>
<accession>A0A7I8VGJ5</accession>
<feature type="transmembrane region" description="Helical" evidence="2">
    <location>
        <begin position="83"/>
        <end position="107"/>
    </location>
</feature>
<keyword evidence="1" id="KW-0175">Coiled coil</keyword>
<evidence type="ECO:0000256" key="2">
    <source>
        <dbReference type="SAM" id="Phobius"/>
    </source>
</evidence>
<evidence type="ECO:0000313" key="4">
    <source>
        <dbReference type="Proteomes" id="UP000549394"/>
    </source>
</evidence>
<evidence type="ECO:0000256" key="1">
    <source>
        <dbReference type="SAM" id="Coils"/>
    </source>
</evidence>
<dbReference type="AlphaFoldDB" id="A0A7I8VGJ5"/>
<evidence type="ECO:0000313" key="3">
    <source>
        <dbReference type="EMBL" id="CAD5115422.1"/>
    </source>
</evidence>
<dbReference type="Proteomes" id="UP000549394">
    <property type="component" value="Unassembled WGS sequence"/>
</dbReference>
<proteinExistence type="predicted"/>